<organism evidence="2 3">
    <name type="scientific">Selenomonas ruminantium</name>
    <dbReference type="NCBI Taxonomy" id="971"/>
    <lineage>
        <taxon>Bacteria</taxon>
        <taxon>Bacillati</taxon>
        <taxon>Bacillota</taxon>
        <taxon>Negativicutes</taxon>
        <taxon>Selenomonadales</taxon>
        <taxon>Selenomonadaceae</taxon>
        <taxon>Selenomonas</taxon>
    </lineage>
</organism>
<dbReference type="CDD" id="cd00093">
    <property type="entry name" value="HTH_XRE"/>
    <property type="match status" value="1"/>
</dbReference>
<evidence type="ECO:0000313" key="2">
    <source>
        <dbReference type="EMBL" id="SEA15993.1"/>
    </source>
</evidence>
<evidence type="ECO:0000259" key="1">
    <source>
        <dbReference type="PROSITE" id="PS50943"/>
    </source>
</evidence>
<gene>
    <name evidence="2" type="ORF">SAMN05660648_02184</name>
</gene>
<sequence length="172" mass="20418">MDLKEHGEKIRQARLNRGLKQKEVADFLGMSDKNYSKIELGQVGVNLEYVSKLCHILGMSELEFLADRRQRTKDWKDLLFSDIGGMFNSGINNSIYTDILLKQYLSEEEITFFNEIMKIKHVEQDKKYMMLLPFMIFLDAVNKIKKDKEELLEYIRMIFAYRKNRLNGEFRS</sequence>
<reference evidence="2 3" key="1">
    <citation type="submission" date="2016-10" db="EMBL/GenBank/DDBJ databases">
        <authorList>
            <person name="de Groot N.N."/>
        </authorList>
    </citation>
    <scope>NUCLEOTIDE SEQUENCE [LARGE SCALE GENOMIC DNA]</scope>
    <source>
        <strain evidence="2 3">DSM 2872</strain>
    </source>
</reference>
<dbReference type="RefSeq" id="WP_074672715.1">
    <property type="nucleotide sequence ID" value="NZ_FNQG01000009.1"/>
</dbReference>
<dbReference type="OrthoDB" id="9813152at2"/>
<protein>
    <submittedName>
        <fullName evidence="2">Helix-turn-helix domain-containing protein</fullName>
    </submittedName>
</protein>
<dbReference type="PROSITE" id="PS50943">
    <property type="entry name" value="HTH_CROC1"/>
    <property type="match status" value="1"/>
</dbReference>
<dbReference type="GO" id="GO:0003677">
    <property type="term" value="F:DNA binding"/>
    <property type="evidence" value="ECO:0007669"/>
    <property type="project" value="InterPro"/>
</dbReference>
<dbReference type="SMART" id="SM00530">
    <property type="entry name" value="HTH_XRE"/>
    <property type="match status" value="1"/>
</dbReference>
<dbReference type="EMBL" id="FNQG01000009">
    <property type="protein sequence ID" value="SEA15993.1"/>
    <property type="molecule type" value="Genomic_DNA"/>
</dbReference>
<dbReference type="SUPFAM" id="SSF47413">
    <property type="entry name" value="lambda repressor-like DNA-binding domains"/>
    <property type="match status" value="1"/>
</dbReference>
<dbReference type="InterPro" id="IPR001387">
    <property type="entry name" value="Cro/C1-type_HTH"/>
</dbReference>
<accession>A0A1H3YWN6</accession>
<dbReference type="AlphaFoldDB" id="A0A1H3YWN6"/>
<dbReference type="Pfam" id="PF01381">
    <property type="entry name" value="HTH_3"/>
    <property type="match status" value="1"/>
</dbReference>
<dbReference type="Gene3D" id="1.10.260.40">
    <property type="entry name" value="lambda repressor-like DNA-binding domains"/>
    <property type="match status" value="1"/>
</dbReference>
<proteinExistence type="predicted"/>
<name>A0A1H3YWN6_SELRU</name>
<evidence type="ECO:0000313" key="3">
    <source>
        <dbReference type="Proteomes" id="UP000183469"/>
    </source>
</evidence>
<feature type="domain" description="HTH cro/C1-type" evidence="1">
    <location>
        <begin position="10"/>
        <end position="64"/>
    </location>
</feature>
<dbReference type="InterPro" id="IPR010982">
    <property type="entry name" value="Lambda_DNA-bd_dom_sf"/>
</dbReference>
<dbReference type="Proteomes" id="UP000183469">
    <property type="component" value="Unassembled WGS sequence"/>
</dbReference>